<name>A0ABR0PLB7_GOSAR</name>
<sequence>MLWGRSSNTKRSSMYTGYQTNDYSSGHIRYWRTDDLLLSIEAGEGTSNTVLEGDNKDAGKEGDEEFEPYEFDDKASKNTLDPDLPFRAYEPLPYMKNIDLSTKSGLEFSRLPYRTPGCEVWFVMYEFLKLE</sequence>
<reference evidence="2 3" key="1">
    <citation type="submission" date="2023-03" db="EMBL/GenBank/DDBJ databases">
        <title>WGS of Gossypium arboreum.</title>
        <authorList>
            <person name="Yu D."/>
        </authorList>
    </citation>
    <scope>NUCLEOTIDE SEQUENCE [LARGE SCALE GENOMIC DNA]</scope>
    <source>
        <tissue evidence="2">Leaf</tissue>
    </source>
</reference>
<comment type="caution">
    <text evidence="2">The sequence shown here is derived from an EMBL/GenBank/DDBJ whole genome shotgun (WGS) entry which is preliminary data.</text>
</comment>
<dbReference type="EMBL" id="JARKNE010000006">
    <property type="protein sequence ID" value="KAK5825100.1"/>
    <property type="molecule type" value="Genomic_DNA"/>
</dbReference>
<keyword evidence="3" id="KW-1185">Reference proteome</keyword>
<proteinExistence type="predicted"/>
<accession>A0ABR0PLB7</accession>
<evidence type="ECO:0000313" key="3">
    <source>
        <dbReference type="Proteomes" id="UP001358586"/>
    </source>
</evidence>
<evidence type="ECO:0000313" key="2">
    <source>
        <dbReference type="EMBL" id="KAK5825100.1"/>
    </source>
</evidence>
<gene>
    <name evidence="2" type="ORF">PVK06_019904</name>
</gene>
<feature type="region of interest" description="Disordered" evidence="1">
    <location>
        <begin position="47"/>
        <end position="66"/>
    </location>
</feature>
<protein>
    <submittedName>
        <fullName evidence="2">Uncharacterized protein</fullName>
    </submittedName>
</protein>
<evidence type="ECO:0000256" key="1">
    <source>
        <dbReference type="SAM" id="MobiDB-lite"/>
    </source>
</evidence>
<dbReference type="Proteomes" id="UP001358586">
    <property type="component" value="Chromosome 6"/>
</dbReference>
<organism evidence="2 3">
    <name type="scientific">Gossypium arboreum</name>
    <name type="common">Tree cotton</name>
    <name type="synonym">Gossypium nanking</name>
    <dbReference type="NCBI Taxonomy" id="29729"/>
    <lineage>
        <taxon>Eukaryota</taxon>
        <taxon>Viridiplantae</taxon>
        <taxon>Streptophyta</taxon>
        <taxon>Embryophyta</taxon>
        <taxon>Tracheophyta</taxon>
        <taxon>Spermatophyta</taxon>
        <taxon>Magnoliopsida</taxon>
        <taxon>eudicotyledons</taxon>
        <taxon>Gunneridae</taxon>
        <taxon>Pentapetalae</taxon>
        <taxon>rosids</taxon>
        <taxon>malvids</taxon>
        <taxon>Malvales</taxon>
        <taxon>Malvaceae</taxon>
        <taxon>Malvoideae</taxon>
        <taxon>Gossypium</taxon>
    </lineage>
</organism>